<feature type="transmembrane region" description="Helical" evidence="7">
    <location>
        <begin position="240"/>
        <end position="259"/>
    </location>
</feature>
<evidence type="ECO:0000256" key="5">
    <source>
        <dbReference type="ARBA" id="ARBA00023136"/>
    </source>
</evidence>
<evidence type="ECO:0000256" key="2">
    <source>
        <dbReference type="ARBA" id="ARBA00022448"/>
    </source>
</evidence>
<keyword evidence="4 7" id="KW-1133">Transmembrane helix</keyword>
<dbReference type="InterPro" id="IPR036259">
    <property type="entry name" value="MFS_trans_sf"/>
</dbReference>
<keyword evidence="5 7" id="KW-0472">Membrane</keyword>
<dbReference type="AlphaFoldDB" id="A0A6A6W2Z3"/>
<feature type="transmembrane region" description="Helical" evidence="7">
    <location>
        <begin position="174"/>
        <end position="196"/>
    </location>
</feature>
<evidence type="ECO:0000256" key="7">
    <source>
        <dbReference type="SAM" id="Phobius"/>
    </source>
</evidence>
<feature type="transmembrane region" description="Helical" evidence="7">
    <location>
        <begin position="88"/>
        <end position="113"/>
    </location>
</feature>
<evidence type="ECO:0000313" key="9">
    <source>
        <dbReference type="EMBL" id="KAF2756330.1"/>
    </source>
</evidence>
<feature type="transmembrane region" description="Helical" evidence="7">
    <location>
        <begin position="145"/>
        <end position="168"/>
    </location>
</feature>
<accession>A0A6A6W2Z3</accession>
<keyword evidence="2" id="KW-0813">Transport</keyword>
<dbReference type="OrthoDB" id="10021397at2759"/>
<dbReference type="PANTHER" id="PTHR23501">
    <property type="entry name" value="MAJOR FACILITATOR SUPERFAMILY"/>
    <property type="match status" value="1"/>
</dbReference>
<dbReference type="Pfam" id="PF07690">
    <property type="entry name" value="MFS_1"/>
    <property type="match status" value="1"/>
</dbReference>
<dbReference type="Gene3D" id="1.20.1250.20">
    <property type="entry name" value="MFS general substrate transporter like domains"/>
    <property type="match status" value="1"/>
</dbReference>
<dbReference type="PANTHER" id="PTHR23501:SF187">
    <property type="entry name" value="MAJOR FACILITATOR SUPERFAMILY (MFS) PROFILE DOMAIN-CONTAINING PROTEIN"/>
    <property type="match status" value="1"/>
</dbReference>
<dbReference type="RefSeq" id="XP_033598781.1">
    <property type="nucleotide sequence ID" value="XM_033746132.1"/>
</dbReference>
<dbReference type="GO" id="GO:0005886">
    <property type="term" value="C:plasma membrane"/>
    <property type="evidence" value="ECO:0007669"/>
    <property type="project" value="TreeGrafter"/>
</dbReference>
<proteinExistence type="predicted"/>
<feature type="transmembrane region" description="Helical" evidence="7">
    <location>
        <begin position="208"/>
        <end position="228"/>
    </location>
</feature>
<organism evidence="9 10">
    <name type="scientific">Pseudovirgaria hyperparasitica</name>
    <dbReference type="NCBI Taxonomy" id="470096"/>
    <lineage>
        <taxon>Eukaryota</taxon>
        <taxon>Fungi</taxon>
        <taxon>Dikarya</taxon>
        <taxon>Ascomycota</taxon>
        <taxon>Pezizomycotina</taxon>
        <taxon>Dothideomycetes</taxon>
        <taxon>Dothideomycetes incertae sedis</taxon>
        <taxon>Acrospermales</taxon>
        <taxon>Acrospermaceae</taxon>
        <taxon>Pseudovirgaria</taxon>
    </lineage>
</organism>
<dbReference type="Proteomes" id="UP000799437">
    <property type="component" value="Unassembled WGS sequence"/>
</dbReference>
<evidence type="ECO:0000256" key="4">
    <source>
        <dbReference type="ARBA" id="ARBA00022989"/>
    </source>
</evidence>
<feature type="transmembrane region" description="Helical" evidence="7">
    <location>
        <begin position="317"/>
        <end position="338"/>
    </location>
</feature>
<dbReference type="SUPFAM" id="SSF103473">
    <property type="entry name" value="MFS general substrate transporter"/>
    <property type="match status" value="1"/>
</dbReference>
<dbReference type="FunFam" id="1.20.1250.20:FF:000484">
    <property type="entry name" value="MFS general substrate transporter"/>
    <property type="match status" value="1"/>
</dbReference>
<feature type="transmembrane region" description="Helical" evidence="7">
    <location>
        <begin position="21"/>
        <end position="44"/>
    </location>
</feature>
<feature type="transmembrane region" description="Helical" evidence="7">
    <location>
        <begin position="280"/>
        <end position="305"/>
    </location>
</feature>
<name>A0A6A6W2Z3_9PEZI</name>
<keyword evidence="10" id="KW-1185">Reference proteome</keyword>
<feature type="transmembrane region" description="Helical" evidence="7">
    <location>
        <begin position="345"/>
        <end position="365"/>
    </location>
</feature>
<evidence type="ECO:0000256" key="1">
    <source>
        <dbReference type="ARBA" id="ARBA00004141"/>
    </source>
</evidence>
<dbReference type="EMBL" id="ML996575">
    <property type="protein sequence ID" value="KAF2756330.1"/>
    <property type="molecule type" value="Genomic_DNA"/>
</dbReference>
<feature type="domain" description="Major facilitator superfamily (MFS) profile" evidence="8">
    <location>
        <begin position="21"/>
        <end position="510"/>
    </location>
</feature>
<evidence type="ECO:0000313" key="10">
    <source>
        <dbReference type="Proteomes" id="UP000799437"/>
    </source>
</evidence>
<dbReference type="InterPro" id="IPR011701">
    <property type="entry name" value="MFS"/>
</dbReference>
<dbReference type="PROSITE" id="PS50850">
    <property type="entry name" value="MFS"/>
    <property type="match status" value="1"/>
</dbReference>
<evidence type="ECO:0000256" key="6">
    <source>
        <dbReference type="ARBA" id="ARBA00023180"/>
    </source>
</evidence>
<feature type="transmembrane region" description="Helical" evidence="7">
    <location>
        <begin position="490"/>
        <end position="508"/>
    </location>
</feature>
<keyword evidence="3 7" id="KW-0812">Transmembrane</keyword>
<feature type="transmembrane region" description="Helical" evidence="7">
    <location>
        <begin position="371"/>
        <end position="393"/>
    </location>
</feature>
<sequence>MGLDTSESQPTFQHTWRIRCIFAVLCIFSFLGALDSTIITTSLLTIIRQIGGEEQLYVWVAHSFLFASTAPQPIFGQIADIFGRRYPFLVCITCFALGSGISGGAGSAAMLIAGRTVQGLGTAGLFVLSDIIICDIVPPRYRGPYLSAVLSTAGIGSTIGPSIGGALAESSWRWIFYMNLPICGVGFLGTLLLMNIEEHRPRHITLRQVDFFGMSLFVVSMIALFYGLITGGIQHPWSSWRVILPLVLGTCGWIAFHVFEASRFCGIPSAPPRLFLTRTSVAGFLMVFFSSVVFQAIAYFLPLYFQAVRLASPLDSGVYFLPFALSFIVFAGFAGWCLSKWGYYVPLHYAGFGLLAIGMGLFSTLTQSSSTGYWVGLQLLPSAGIAFIFTATLPSTLAALPEKDVAVATAMYSFIRAFGLVWGVTLSGVVFNGQFDANIGLISADNIRTLLKGGAAYSFGATSDPNAGIRALDGAIQGQVQEVYVKALRVVWLVIMSMALLGFVCVPIERQLELRTESEPTTSSDTAD</sequence>
<feature type="transmembrane region" description="Helical" evidence="7">
    <location>
        <begin position="405"/>
        <end position="425"/>
    </location>
</feature>
<evidence type="ECO:0000259" key="8">
    <source>
        <dbReference type="PROSITE" id="PS50850"/>
    </source>
</evidence>
<feature type="transmembrane region" description="Helical" evidence="7">
    <location>
        <begin position="56"/>
        <end position="76"/>
    </location>
</feature>
<comment type="subcellular location">
    <subcellularLocation>
        <location evidence="1">Membrane</location>
        <topology evidence="1">Multi-pass membrane protein</topology>
    </subcellularLocation>
</comment>
<keyword evidence="6" id="KW-0325">Glycoprotein</keyword>
<dbReference type="GO" id="GO:0022857">
    <property type="term" value="F:transmembrane transporter activity"/>
    <property type="evidence" value="ECO:0007669"/>
    <property type="project" value="InterPro"/>
</dbReference>
<evidence type="ECO:0000256" key="3">
    <source>
        <dbReference type="ARBA" id="ARBA00022692"/>
    </source>
</evidence>
<gene>
    <name evidence="9" type="ORF">EJ05DRAFT_493592</name>
</gene>
<dbReference type="GeneID" id="54487186"/>
<dbReference type="Gene3D" id="1.20.1720.10">
    <property type="entry name" value="Multidrug resistance protein D"/>
    <property type="match status" value="1"/>
</dbReference>
<dbReference type="PRINTS" id="PR01036">
    <property type="entry name" value="TCRTETB"/>
</dbReference>
<dbReference type="InterPro" id="IPR020846">
    <property type="entry name" value="MFS_dom"/>
</dbReference>
<protein>
    <submittedName>
        <fullName evidence="9">MFS general substrate transporter</fullName>
    </submittedName>
</protein>
<reference evidence="9" key="1">
    <citation type="journal article" date="2020" name="Stud. Mycol.">
        <title>101 Dothideomycetes genomes: a test case for predicting lifestyles and emergence of pathogens.</title>
        <authorList>
            <person name="Haridas S."/>
            <person name="Albert R."/>
            <person name="Binder M."/>
            <person name="Bloem J."/>
            <person name="Labutti K."/>
            <person name="Salamov A."/>
            <person name="Andreopoulos B."/>
            <person name="Baker S."/>
            <person name="Barry K."/>
            <person name="Bills G."/>
            <person name="Bluhm B."/>
            <person name="Cannon C."/>
            <person name="Castanera R."/>
            <person name="Culley D."/>
            <person name="Daum C."/>
            <person name="Ezra D."/>
            <person name="Gonzalez J."/>
            <person name="Henrissat B."/>
            <person name="Kuo A."/>
            <person name="Liang C."/>
            <person name="Lipzen A."/>
            <person name="Lutzoni F."/>
            <person name="Magnuson J."/>
            <person name="Mondo S."/>
            <person name="Nolan M."/>
            <person name="Ohm R."/>
            <person name="Pangilinan J."/>
            <person name="Park H.-J."/>
            <person name="Ramirez L."/>
            <person name="Alfaro M."/>
            <person name="Sun H."/>
            <person name="Tritt A."/>
            <person name="Yoshinaga Y."/>
            <person name="Zwiers L.-H."/>
            <person name="Turgeon B."/>
            <person name="Goodwin S."/>
            <person name="Spatafora J."/>
            <person name="Crous P."/>
            <person name="Grigoriev I."/>
        </authorList>
    </citation>
    <scope>NUCLEOTIDE SEQUENCE</scope>
    <source>
        <strain evidence="9">CBS 121739</strain>
    </source>
</reference>
<feature type="transmembrane region" description="Helical" evidence="7">
    <location>
        <begin position="119"/>
        <end position="138"/>
    </location>
</feature>